<dbReference type="InterPro" id="IPR001810">
    <property type="entry name" value="F-box_dom"/>
</dbReference>
<reference evidence="3 4" key="1">
    <citation type="journal article" date="2023" name="G3 (Bethesda)">
        <title>A chromosome-level genome assembly of Zasmidium syzygii isolated from banana leaves.</title>
        <authorList>
            <person name="van Westerhoven A.C."/>
            <person name="Mehrabi R."/>
            <person name="Talebi R."/>
            <person name="Steentjes M.B.F."/>
            <person name="Corcolon B."/>
            <person name="Chong P.A."/>
            <person name="Kema G.H.J."/>
            <person name="Seidl M.F."/>
        </authorList>
    </citation>
    <scope>NUCLEOTIDE SEQUENCE [LARGE SCALE GENOMIC DNA]</scope>
    <source>
        <strain evidence="3 4">P124</strain>
    </source>
</reference>
<dbReference type="Proteomes" id="UP001305779">
    <property type="component" value="Unassembled WGS sequence"/>
</dbReference>
<dbReference type="EMBL" id="JAXOVC010000007">
    <property type="protein sequence ID" value="KAK4499284.1"/>
    <property type="molecule type" value="Genomic_DNA"/>
</dbReference>
<keyword evidence="4" id="KW-1185">Reference proteome</keyword>
<proteinExistence type="predicted"/>
<dbReference type="Pfam" id="PF13013">
    <property type="entry name" value="F-box-like_2"/>
    <property type="match status" value="1"/>
</dbReference>
<comment type="caution">
    <text evidence="3">The sequence shown here is derived from an EMBL/GenBank/DDBJ whole genome shotgun (WGS) entry which is preliminary data.</text>
</comment>
<dbReference type="PANTHER" id="PTHR42085">
    <property type="entry name" value="F-BOX DOMAIN-CONTAINING PROTEIN"/>
    <property type="match status" value="1"/>
</dbReference>
<dbReference type="InterPro" id="IPR038883">
    <property type="entry name" value="AN11006-like"/>
</dbReference>
<protein>
    <recommendedName>
        <fullName evidence="2">F-box domain-containing protein</fullName>
    </recommendedName>
</protein>
<name>A0ABR0ECP7_ZASCE</name>
<accession>A0ABR0ECP7</accession>
<evidence type="ECO:0000313" key="3">
    <source>
        <dbReference type="EMBL" id="KAK4499284.1"/>
    </source>
</evidence>
<feature type="domain" description="F-box" evidence="2">
    <location>
        <begin position="2"/>
        <end position="76"/>
    </location>
</feature>
<evidence type="ECO:0000313" key="4">
    <source>
        <dbReference type="Proteomes" id="UP001305779"/>
    </source>
</evidence>
<sequence length="219" mass="25137">MSPTCDQPKHIRFLDLPKELRDEVYQYLMPQPTNFSLGPVFTFGIRPSCKKSDLTTRSYPISQTCRQIRDESLFTYYSSTPFTFDFLWHKDIESARRWLACQDEAAISSMRQVIFRHGSLDHEHHALISINLRKSTVSVQDKAFESCLEGKMVQRVVKRLHEIVDGLNRVGGQTALTKEVLGRMLDIAGMMFDNHRDQSSNLPSSIRLRPVDDSQLGSV</sequence>
<feature type="region of interest" description="Disordered" evidence="1">
    <location>
        <begin position="196"/>
        <end position="219"/>
    </location>
</feature>
<evidence type="ECO:0000259" key="2">
    <source>
        <dbReference type="Pfam" id="PF13013"/>
    </source>
</evidence>
<dbReference type="PANTHER" id="PTHR42085:SF2">
    <property type="entry name" value="F-BOX DOMAIN-CONTAINING PROTEIN"/>
    <property type="match status" value="1"/>
</dbReference>
<organism evidence="3 4">
    <name type="scientific">Zasmidium cellare</name>
    <name type="common">Wine cellar mold</name>
    <name type="synonym">Racodium cellare</name>
    <dbReference type="NCBI Taxonomy" id="395010"/>
    <lineage>
        <taxon>Eukaryota</taxon>
        <taxon>Fungi</taxon>
        <taxon>Dikarya</taxon>
        <taxon>Ascomycota</taxon>
        <taxon>Pezizomycotina</taxon>
        <taxon>Dothideomycetes</taxon>
        <taxon>Dothideomycetidae</taxon>
        <taxon>Mycosphaerellales</taxon>
        <taxon>Mycosphaerellaceae</taxon>
        <taxon>Zasmidium</taxon>
    </lineage>
</organism>
<evidence type="ECO:0000256" key="1">
    <source>
        <dbReference type="SAM" id="MobiDB-lite"/>
    </source>
</evidence>
<gene>
    <name evidence="3" type="ORF">PRZ48_009797</name>
</gene>